<keyword evidence="1 5" id="KW-0678">Repressor</keyword>
<gene>
    <name evidence="5" type="primary">hrcA</name>
    <name evidence="7" type="ORF">DCCM_2259</name>
</gene>
<dbReference type="InterPro" id="IPR036388">
    <property type="entry name" value="WH-like_DNA-bd_sf"/>
</dbReference>
<evidence type="ECO:0000256" key="2">
    <source>
        <dbReference type="ARBA" id="ARBA00023015"/>
    </source>
</evidence>
<dbReference type="PANTHER" id="PTHR34824:SF1">
    <property type="entry name" value="HEAT-INDUCIBLE TRANSCRIPTION REPRESSOR HRCA"/>
    <property type="match status" value="1"/>
</dbReference>
<dbReference type="AlphaFoldDB" id="A0A2L2XAR6"/>
<dbReference type="InterPro" id="IPR002571">
    <property type="entry name" value="HrcA"/>
</dbReference>
<accession>A0A2L2XAR6</accession>
<evidence type="ECO:0000313" key="7">
    <source>
        <dbReference type="EMBL" id="GBF33162.1"/>
    </source>
</evidence>
<dbReference type="NCBIfam" id="TIGR00331">
    <property type="entry name" value="hrcA"/>
    <property type="match status" value="1"/>
</dbReference>
<evidence type="ECO:0000256" key="4">
    <source>
        <dbReference type="ARBA" id="ARBA00023163"/>
    </source>
</evidence>
<dbReference type="EMBL" id="BFAV01000073">
    <property type="protein sequence ID" value="GBF33162.1"/>
    <property type="molecule type" value="Genomic_DNA"/>
</dbReference>
<evidence type="ECO:0000256" key="5">
    <source>
        <dbReference type="HAMAP-Rule" id="MF_00081"/>
    </source>
</evidence>
<dbReference type="HAMAP" id="MF_00081">
    <property type="entry name" value="HrcA"/>
    <property type="match status" value="1"/>
</dbReference>
<dbReference type="InterPro" id="IPR023120">
    <property type="entry name" value="WHTH_transcript_rep_HrcA_IDD"/>
</dbReference>
<dbReference type="Gene3D" id="1.10.10.10">
    <property type="entry name" value="Winged helix-like DNA-binding domain superfamily/Winged helix DNA-binding domain"/>
    <property type="match status" value="1"/>
</dbReference>
<dbReference type="GO" id="GO:0045892">
    <property type="term" value="P:negative regulation of DNA-templated transcription"/>
    <property type="evidence" value="ECO:0007669"/>
    <property type="project" value="UniProtKB-UniRule"/>
</dbReference>
<evidence type="ECO:0000313" key="8">
    <source>
        <dbReference type="Proteomes" id="UP000239549"/>
    </source>
</evidence>
<evidence type="ECO:0000256" key="3">
    <source>
        <dbReference type="ARBA" id="ARBA00023016"/>
    </source>
</evidence>
<dbReference type="PANTHER" id="PTHR34824">
    <property type="entry name" value="HEAT-INDUCIBLE TRANSCRIPTION REPRESSOR HRCA"/>
    <property type="match status" value="1"/>
</dbReference>
<comment type="function">
    <text evidence="5">Negative regulator of class I heat shock genes (grpE-dnaK-dnaJ and groELS operons). Prevents heat-shock induction of these operons.</text>
</comment>
<dbReference type="PIRSF" id="PIRSF005485">
    <property type="entry name" value="HrcA"/>
    <property type="match status" value="1"/>
</dbReference>
<proteinExistence type="inferred from homology"/>
<keyword evidence="3 5" id="KW-0346">Stress response</keyword>
<dbReference type="InterPro" id="IPR029016">
    <property type="entry name" value="GAF-like_dom_sf"/>
</dbReference>
<dbReference type="Pfam" id="PF01628">
    <property type="entry name" value="HrcA"/>
    <property type="match status" value="1"/>
</dbReference>
<dbReference type="Proteomes" id="UP000239549">
    <property type="component" value="Unassembled WGS sequence"/>
</dbReference>
<protein>
    <recommendedName>
        <fullName evidence="5">Heat-inducible transcription repressor HrcA</fullName>
    </recommendedName>
</protein>
<dbReference type="InterPro" id="IPR036390">
    <property type="entry name" value="WH_DNA-bd_sf"/>
</dbReference>
<keyword evidence="8" id="KW-1185">Reference proteome</keyword>
<evidence type="ECO:0000259" key="6">
    <source>
        <dbReference type="Pfam" id="PF01628"/>
    </source>
</evidence>
<name>A0A2L2XAR6_9FIRM</name>
<dbReference type="SUPFAM" id="SSF55781">
    <property type="entry name" value="GAF domain-like"/>
    <property type="match status" value="1"/>
</dbReference>
<feature type="domain" description="Heat-inducible transcription repressor HrcA C-terminal" evidence="6">
    <location>
        <begin position="107"/>
        <end position="325"/>
    </location>
</feature>
<dbReference type="Gene3D" id="3.30.390.60">
    <property type="entry name" value="Heat-inducible transcription repressor hrca homolog, domain 3"/>
    <property type="match status" value="1"/>
</dbReference>
<dbReference type="RefSeq" id="WP_104371585.1">
    <property type="nucleotide sequence ID" value="NZ_BFAV01000073.1"/>
</dbReference>
<sequence length="347" mass="38832">MKMDARKQQVLLALITDFIATAEPVGSRTIARKYTLGVSPATIRNEMADLEEMGFIEQPHTSAGRVPSHKGYRYYVDFLMKKHDLSRQEEELISQGYKEKVRDVGHVIHLTGGLLSQITSYAAVVVTPKPIAGSLKHVQMILMNPGRAMVVVVMNTGAVHHRIIEVAEGITQTDLDTISQVFNAKLQGQNMDTIKLTLIKEIYFELSKHRNILDLAMFLINDSLTLEGEEKIYLGGVFNILNQPEFNNVDKVKTLLSLLEQEDLLCSLLERNTEPEGVTVLIGDEIKRDEMKECSIVTASYNFNGIPLGSIGVLGPTRMDYARVVSVVECMTRNLNEALEKLSRGWK</sequence>
<dbReference type="SUPFAM" id="SSF46785">
    <property type="entry name" value="Winged helix' DNA-binding domain"/>
    <property type="match status" value="1"/>
</dbReference>
<keyword evidence="2 5" id="KW-0805">Transcription regulation</keyword>
<comment type="similarity">
    <text evidence="5">Belongs to the HrcA family.</text>
</comment>
<reference evidence="8" key="1">
    <citation type="submission" date="2018-02" db="EMBL/GenBank/DDBJ databases">
        <title>Genome sequence of Desulfocucumis palustris strain NAW-5.</title>
        <authorList>
            <person name="Watanabe M."/>
            <person name="Kojima H."/>
            <person name="Fukui M."/>
        </authorList>
    </citation>
    <scope>NUCLEOTIDE SEQUENCE [LARGE SCALE GENOMIC DNA]</scope>
    <source>
        <strain evidence="8">NAW-5</strain>
    </source>
</reference>
<dbReference type="OrthoDB" id="9783139at2"/>
<dbReference type="InterPro" id="IPR021153">
    <property type="entry name" value="HrcA_C"/>
</dbReference>
<dbReference type="Gene3D" id="3.30.450.40">
    <property type="match status" value="1"/>
</dbReference>
<dbReference type="GO" id="GO:0003677">
    <property type="term" value="F:DNA binding"/>
    <property type="evidence" value="ECO:0007669"/>
    <property type="project" value="InterPro"/>
</dbReference>
<organism evidence="7 8">
    <name type="scientific">Desulfocucumis palustris</name>
    <dbReference type="NCBI Taxonomy" id="1898651"/>
    <lineage>
        <taxon>Bacteria</taxon>
        <taxon>Bacillati</taxon>
        <taxon>Bacillota</taxon>
        <taxon>Clostridia</taxon>
        <taxon>Eubacteriales</taxon>
        <taxon>Desulfocucumaceae</taxon>
        <taxon>Desulfocucumis</taxon>
    </lineage>
</organism>
<evidence type="ECO:0000256" key="1">
    <source>
        <dbReference type="ARBA" id="ARBA00022491"/>
    </source>
</evidence>
<keyword evidence="4 5" id="KW-0804">Transcription</keyword>
<comment type="caution">
    <text evidence="7">The sequence shown here is derived from an EMBL/GenBank/DDBJ whole genome shotgun (WGS) entry which is preliminary data.</text>
</comment>